<comment type="similarity">
    <text evidence="2">Belongs to the plant self-incompatibility (S1) protein family.</text>
</comment>
<feature type="chain" id="PRO_5044745423" evidence="6">
    <location>
        <begin position="21"/>
        <end position="149"/>
    </location>
</feature>
<dbReference type="AlphaFoldDB" id="A0ABD1AR40"/>
<comment type="subcellular location">
    <subcellularLocation>
        <location evidence="1">Secreted</location>
    </subcellularLocation>
</comment>
<keyword evidence="8" id="KW-1185">Reference proteome</keyword>
<feature type="signal peptide" evidence="6">
    <location>
        <begin position="1"/>
        <end position="20"/>
    </location>
</feature>
<evidence type="ECO:0000256" key="1">
    <source>
        <dbReference type="ARBA" id="ARBA00004613"/>
    </source>
</evidence>
<accession>A0ABD1AR40</accession>
<organism evidence="7 8">
    <name type="scientific">Cardamine amara subsp. amara</name>
    <dbReference type="NCBI Taxonomy" id="228776"/>
    <lineage>
        <taxon>Eukaryota</taxon>
        <taxon>Viridiplantae</taxon>
        <taxon>Streptophyta</taxon>
        <taxon>Embryophyta</taxon>
        <taxon>Tracheophyta</taxon>
        <taxon>Spermatophyta</taxon>
        <taxon>Magnoliopsida</taxon>
        <taxon>eudicotyledons</taxon>
        <taxon>Gunneridae</taxon>
        <taxon>Pentapetalae</taxon>
        <taxon>rosids</taxon>
        <taxon>malvids</taxon>
        <taxon>Brassicales</taxon>
        <taxon>Brassicaceae</taxon>
        <taxon>Cardamineae</taxon>
        <taxon>Cardamine</taxon>
    </lineage>
</organism>
<proteinExistence type="inferred from homology"/>
<dbReference type="GO" id="GO:0005576">
    <property type="term" value="C:extracellular region"/>
    <property type="evidence" value="ECO:0007669"/>
    <property type="project" value="UniProtKB-SubCell"/>
</dbReference>
<evidence type="ECO:0000313" key="7">
    <source>
        <dbReference type="EMBL" id="KAL1208611.1"/>
    </source>
</evidence>
<dbReference type="Proteomes" id="UP001558713">
    <property type="component" value="Unassembled WGS sequence"/>
</dbReference>
<evidence type="ECO:0000256" key="5">
    <source>
        <dbReference type="ARBA" id="ARBA00022729"/>
    </source>
</evidence>
<gene>
    <name evidence="7" type="ORF">V5N11_008086</name>
</gene>
<evidence type="ECO:0000256" key="6">
    <source>
        <dbReference type="SAM" id="SignalP"/>
    </source>
</evidence>
<sequence length="149" mass="17043">MKHFIVFVLVIAMCVGLNEGIVCSSDSRDPRCGGSGCIHNNLEFRNQLTPGSVLKVNCTSNRNEARGVHEVKFNQAYDFNFPESSSIRIVWACHLRYGPKMEYFQTIWRAYRGAFSRRCGQVRSWVAKVDGIYLDRNGVPQGRLHNWVK</sequence>
<keyword evidence="3" id="KW-0713">Self-incompatibility</keyword>
<dbReference type="GO" id="GO:0060320">
    <property type="term" value="P:rejection of self pollen"/>
    <property type="evidence" value="ECO:0007669"/>
    <property type="project" value="UniProtKB-KW"/>
</dbReference>
<evidence type="ECO:0000313" key="8">
    <source>
        <dbReference type="Proteomes" id="UP001558713"/>
    </source>
</evidence>
<keyword evidence="4" id="KW-0964">Secreted</keyword>
<evidence type="ECO:0000256" key="4">
    <source>
        <dbReference type="ARBA" id="ARBA00022525"/>
    </source>
</evidence>
<keyword evidence="5 6" id="KW-0732">Signal</keyword>
<evidence type="ECO:0000256" key="2">
    <source>
        <dbReference type="ARBA" id="ARBA00005581"/>
    </source>
</evidence>
<evidence type="ECO:0000256" key="3">
    <source>
        <dbReference type="ARBA" id="ARBA00022471"/>
    </source>
</evidence>
<dbReference type="InterPro" id="IPR010264">
    <property type="entry name" value="Self-incomp_S1"/>
</dbReference>
<name>A0ABD1AR40_CARAN</name>
<comment type="caution">
    <text evidence="7">The sequence shown here is derived from an EMBL/GenBank/DDBJ whole genome shotgun (WGS) entry which is preliminary data.</text>
</comment>
<dbReference type="Pfam" id="PF05938">
    <property type="entry name" value="Self-incomp_S1"/>
    <property type="match status" value="1"/>
</dbReference>
<dbReference type="EMBL" id="JBANAX010000447">
    <property type="protein sequence ID" value="KAL1208611.1"/>
    <property type="molecule type" value="Genomic_DNA"/>
</dbReference>
<protein>
    <submittedName>
        <fullName evidence="7">S-protein4</fullName>
    </submittedName>
</protein>
<reference evidence="7 8" key="1">
    <citation type="submission" date="2024-04" db="EMBL/GenBank/DDBJ databases">
        <title>Genome assembly C_amara_ONT_v2.</title>
        <authorList>
            <person name="Yant L."/>
            <person name="Moore C."/>
            <person name="Slenker M."/>
        </authorList>
    </citation>
    <scope>NUCLEOTIDE SEQUENCE [LARGE SCALE GENOMIC DNA]</scope>
    <source>
        <tissue evidence="7">Leaf</tissue>
    </source>
</reference>